<name>A0A2P5FEF1_TREOI</name>
<proteinExistence type="predicted"/>
<dbReference type="AlphaFoldDB" id="A0A2P5FEF1"/>
<keyword evidence="3" id="KW-1185">Reference proteome</keyword>
<evidence type="ECO:0000313" key="3">
    <source>
        <dbReference type="Proteomes" id="UP000237000"/>
    </source>
</evidence>
<evidence type="ECO:0000256" key="1">
    <source>
        <dbReference type="SAM" id="Phobius"/>
    </source>
</evidence>
<organism evidence="2 3">
    <name type="scientific">Trema orientale</name>
    <name type="common">Charcoal tree</name>
    <name type="synonym">Celtis orientalis</name>
    <dbReference type="NCBI Taxonomy" id="63057"/>
    <lineage>
        <taxon>Eukaryota</taxon>
        <taxon>Viridiplantae</taxon>
        <taxon>Streptophyta</taxon>
        <taxon>Embryophyta</taxon>
        <taxon>Tracheophyta</taxon>
        <taxon>Spermatophyta</taxon>
        <taxon>Magnoliopsida</taxon>
        <taxon>eudicotyledons</taxon>
        <taxon>Gunneridae</taxon>
        <taxon>Pentapetalae</taxon>
        <taxon>rosids</taxon>
        <taxon>fabids</taxon>
        <taxon>Rosales</taxon>
        <taxon>Cannabaceae</taxon>
        <taxon>Trema</taxon>
    </lineage>
</organism>
<sequence length="112" mass="12746">MKNGKGPKRDSWIGHMTKPFYLLKSLVRFKNLHETIAENGKGVENGLYWIVFRDISLPSRSLGLTDEMHSSVALGLDLGLDQICSIWFGLVWVGLSFLSMIRFEGRLMQNCK</sequence>
<feature type="transmembrane region" description="Helical" evidence="1">
    <location>
        <begin position="86"/>
        <end position="103"/>
    </location>
</feature>
<accession>A0A2P5FEF1</accession>
<evidence type="ECO:0000313" key="2">
    <source>
        <dbReference type="EMBL" id="PON96144.1"/>
    </source>
</evidence>
<dbReference type="InParanoid" id="A0A2P5FEF1"/>
<dbReference type="Proteomes" id="UP000237000">
    <property type="component" value="Unassembled WGS sequence"/>
</dbReference>
<dbReference type="OrthoDB" id="10348195at2759"/>
<keyword evidence="1" id="KW-1133">Transmembrane helix</keyword>
<keyword evidence="1" id="KW-0812">Transmembrane</keyword>
<protein>
    <submittedName>
        <fullName evidence="2">Uncharacterized protein</fullName>
    </submittedName>
</protein>
<dbReference type="EMBL" id="JXTC01000040">
    <property type="protein sequence ID" value="PON96144.1"/>
    <property type="molecule type" value="Genomic_DNA"/>
</dbReference>
<reference evidence="3" key="1">
    <citation type="submission" date="2016-06" db="EMBL/GenBank/DDBJ databases">
        <title>Parallel loss of symbiosis genes in relatives of nitrogen-fixing non-legume Parasponia.</title>
        <authorList>
            <person name="Van Velzen R."/>
            <person name="Holmer R."/>
            <person name="Bu F."/>
            <person name="Rutten L."/>
            <person name="Van Zeijl A."/>
            <person name="Liu W."/>
            <person name="Santuari L."/>
            <person name="Cao Q."/>
            <person name="Sharma T."/>
            <person name="Shen D."/>
            <person name="Roswanjaya Y."/>
            <person name="Wardhani T."/>
            <person name="Kalhor M.S."/>
            <person name="Jansen J."/>
            <person name="Van den Hoogen J."/>
            <person name="Gungor B."/>
            <person name="Hartog M."/>
            <person name="Hontelez J."/>
            <person name="Verver J."/>
            <person name="Yang W.-C."/>
            <person name="Schijlen E."/>
            <person name="Repin R."/>
            <person name="Schilthuizen M."/>
            <person name="Schranz E."/>
            <person name="Heidstra R."/>
            <person name="Miyata K."/>
            <person name="Fedorova E."/>
            <person name="Kohlen W."/>
            <person name="Bisseling T."/>
            <person name="Smit S."/>
            <person name="Geurts R."/>
        </authorList>
    </citation>
    <scope>NUCLEOTIDE SEQUENCE [LARGE SCALE GENOMIC DNA]</scope>
    <source>
        <strain evidence="3">cv. RG33-2</strain>
    </source>
</reference>
<keyword evidence="1" id="KW-0472">Membrane</keyword>
<gene>
    <name evidence="2" type="ORF">TorRG33x02_080740</name>
</gene>
<comment type="caution">
    <text evidence="2">The sequence shown here is derived from an EMBL/GenBank/DDBJ whole genome shotgun (WGS) entry which is preliminary data.</text>
</comment>